<dbReference type="GO" id="GO:1990221">
    <property type="term" value="C:L-cysteine desulfurase complex"/>
    <property type="evidence" value="ECO:0007669"/>
    <property type="project" value="TreeGrafter"/>
</dbReference>
<dbReference type="InParanoid" id="A0A317XT06"/>
<dbReference type="InterPro" id="IPR008011">
    <property type="entry name" value="Complex1_LYR_dom"/>
</dbReference>
<name>A0A317XT06_9BASI</name>
<reference evidence="4 5" key="1">
    <citation type="journal article" date="2018" name="Mol. Biol. Evol.">
        <title>Broad Genomic Sampling Reveals a Smut Pathogenic Ancestry of the Fungal Clade Ustilaginomycotina.</title>
        <authorList>
            <person name="Kijpornyongpan T."/>
            <person name="Mondo S.J."/>
            <person name="Barry K."/>
            <person name="Sandor L."/>
            <person name="Lee J."/>
            <person name="Lipzen A."/>
            <person name="Pangilinan J."/>
            <person name="LaButti K."/>
            <person name="Hainaut M."/>
            <person name="Henrissat B."/>
            <person name="Grigoriev I.V."/>
            <person name="Spatafora J.W."/>
            <person name="Aime M.C."/>
        </authorList>
    </citation>
    <scope>NUCLEOTIDE SEQUENCE [LARGE SCALE GENOMIC DNA]</scope>
    <source>
        <strain evidence="4 5">MCA 3645</strain>
    </source>
</reference>
<evidence type="ECO:0000259" key="3">
    <source>
        <dbReference type="Pfam" id="PF05347"/>
    </source>
</evidence>
<dbReference type="GO" id="GO:0005739">
    <property type="term" value="C:mitochondrion"/>
    <property type="evidence" value="ECO:0007669"/>
    <property type="project" value="TreeGrafter"/>
</dbReference>
<dbReference type="InterPro" id="IPR051522">
    <property type="entry name" value="ISC_assembly_LYR"/>
</dbReference>
<feature type="region of interest" description="Disordered" evidence="2">
    <location>
        <begin position="142"/>
        <end position="170"/>
    </location>
</feature>
<proteinExistence type="inferred from homology"/>
<keyword evidence="5" id="KW-1185">Reference proteome</keyword>
<feature type="compositionally biased region" description="Polar residues" evidence="2">
    <location>
        <begin position="83"/>
        <end position="92"/>
    </location>
</feature>
<gene>
    <name evidence="4" type="ORF">BCV70DRAFT_225784</name>
</gene>
<dbReference type="PANTHER" id="PTHR13166">
    <property type="entry name" value="PROTEIN C6ORF149"/>
    <property type="match status" value="1"/>
</dbReference>
<dbReference type="EMBL" id="KZ819190">
    <property type="protein sequence ID" value="PWZ01494.1"/>
    <property type="molecule type" value="Genomic_DNA"/>
</dbReference>
<dbReference type="GO" id="GO:0016226">
    <property type="term" value="P:iron-sulfur cluster assembly"/>
    <property type="evidence" value="ECO:0007669"/>
    <property type="project" value="InterPro"/>
</dbReference>
<dbReference type="OrthoDB" id="275715at2759"/>
<evidence type="ECO:0000256" key="1">
    <source>
        <dbReference type="ARBA" id="ARBA00009508"/>
    </source>
</evidence>
<organism evidence="4 5">
    <name type="scientific">Testicularia cyperi</name>
    <dbReference type="NCBI Taxonomy" id="1882483"/>
    <lineage>
        <taxon>Eukaryota</taxon>
        <taxon>Fungi</taxon>
        <taxon>Dikarya</taxon>
        <taxon>Basidiomycota</taxon>
        <taxon>Ustilaginomycotina</taxon>
        <taxon>Ustilaginomycetes</taxon>
        <taxon>Ustilaginales</taxon>
        <taxon>Anthracoideaceae</taxon>
        <taxon>Testicularia</taxon>
    </lineage>
</organism>
<feature type="compositionally biased region" description="Polar residues" evidence="2">
    <location>
        <begin position="53"/>
        <end position="75"/>
    </location>
</feature>
<feature type="region of interest" description="Disordered" evidence="2">
    <location>
        <begin position="53"/>
        <end position="92"/>
    </location>
</feature>
<dbReference type="STRING" id="1882483.A0A317XT06"/>
<feature type="compositionally biased region" description="Gly residues" evidence="2">
    <location>
        <begin position="142"/>
        <end position="156"/>
    </location>
</feature>
<accession>A0A317XT06</accession>
<evidence type="ECO:0000313" key="5">
    <source>
        <dbReference type="Proteomes" id="UP000246740"/>
    </source>
</evidence>
<evidence type="ECO:0000256" key="2">
    <source>
        <dbReference type="SAM" id="MobiDB-lite"/>
    </source>
</evidence>
<comment type="similarity">
    <text evidence="1">Belongs to the complex I LYR family.</text>
</comment>
<protein>
    <recommendedName>
        <fullName evidence="3">Complex 1 LYR protein domain-containing protein</fullName>
    </recommendedName>
</protein>
<dbReference type="InterPro" id="IPR045297">
    <property type="entry name" value="Complex1_LYR_LYRM4"/>
</dbReference>
<feature type="compositionally biased region" description="Low complexity" evidence="2">
    <location>
        <begin position="157"/>
        <end position="170"/>
    </location>
</feature>
<sequence length="170" mass="18278">MTAAIPSRTQILQLYRKYLRTSQSFSSYNFRTYFLRRSRDMFRSTLLPQAQAAQSSPYSKQGSTTAKVSPSTLLSPETIKQPAGTNKTSISAASLTDEERLSKFYQTALEDLKVLQRSALMNRIYEGEKLVVEKPKLIIGGGGAGAEASVGGGGQPTSGSQSSGGAPKSD</sequence>
<dbReference type="Proteomes" id="UP000246740">
    <property type="component" value="Unassembled WGS sequence"/>
</dbReference>
<feature type="domain" description="Complex 1 LYR protein" evidence="3">
    <location>
        <begin position="10"/>
        <end position="43"/>
    </location>
</feature>
<dbReference type="AlphaFoldDB" id="A0A317XT06"/>
<dbReference type="CDD" id="cd20264">
    <property type="entry name" value="Complex1_LYR_LYRM4"/>
    <property type="match status" value="1"/>
</dbReference>
<dbReference type="PANTHER" id="PTHR13166:SF7">
    <property type="entry name" value="LYR MOTIF-CONTAINING PROTEIN 4"/>
    <property type="match status" value="1"/>
</dbReference>
<evidence type="ECO:0000313" key="4">
    <source>
        <dbReference type="EMBL" id="PWZ01494.1"/>
    </source>
</evidence>
<dbReference type="Pfam" id="PF05347">
    <property type="entry name" value="Complex1_LYR"/>
    <property type="match status" value="1"/>
</dbReference>